<evidence type="ECO:0000313" key="2">
    <source>
        <dbReference type="EMBL" id="SBT48257.1"/>
    </source>
</evidence>
<proteinExistence type="predicted"/>
<reference evidence="3" key="2">
    <citation type="submission" date="2016-05" db="EMBL/GenBank/DDBJ databases">
        <authorList>
            <person name="Naeem Raeece"/>
        </authorList>
    </citation>
    <scope>NUCLEOTIDE SEQUENCE [LARGE SCALE GENOMIC DNA]</scope>
</reference>
<keyword evidence="4" id="KW-1185">Reference proteome</keyword>
<gene>
    <name evidence="1" type="ORF">POVWA1_056250</name>
    <name evidence="2" type="ORF">POVWA2_055630</name>
</gene>
<dbReference type="Proteomes" id="UP000078550">
    <property type="component" value="Unassembled WGS sequence"/>
</dbReference>
<organism evidence="2 3">
    <name type="scientific">Plasmodium ovale wallikeri</name>
    <dbReference type="NCBI Taxonomy" id="864142"/>
    <lineage>
        <taxon>Eukaryota</taxon>
        <taxon>Sar</taxon>
        <taxon>Alveolata</taxon>
        <taxon>Apicomplexa</taxon>
        <taxon>Aconoidasida</taxon>
        <taxon>Haemosporida</taxon>
        <taxon>Plasmodiidae</taxon>
        <taxon>Plasmodium</taxon>
        <taxon>Plasmodium (Plasmodium)</taxon>
    </lineage>
</organism>
<dbReference type="Proteomes" id="UP000078555">
    <property type="component" value="Unassembled WGS sequence"/>
</dbReference>
<evidence type="ECO:0000313" key="4">
    <source>
        <dbReference type="Proteomes" id="UP000078555"/>
    </source>
</evidence>
<reference evidence="2" key="3">
    <citation type="submission" date="2016-05" db="EMBL/GenBank/DDBJ databases">
        <authorList>
            <person name="Lavstsen T."/>
            <person name="Jespersen J.S."/>
        </authorList>
    </citation>
    <scope>NUCLEOTIDE SEQUENCE [LARGE SCALE GENOMIC DNA]</scope>
</reference>
<dbReference type="EMBL" id="FLRE01000191">
    <property type="protein sequence ID" value="SBT48257.1"/>
    <property type="molecule type" value="Genomic_DNA"/>
</dbReference>
<evidence type="ECO:0000313" key="1">
    <source>
        <dbReference type="EMBL" id="SBT47747.1"/>
    </source>
</evidence>
<accession>A0A1A8ZWG6</accession>
<dbReference type="AlphaFoldDB" id="A0A1A8ZWG6"/>
<protein>
    <submittedName>
        <fullName evidence="2">Uncharacterized protein</fullName>
    </submittedName>
</protein>
<reference evidence="4" key="1">
    <citation type="submission" date="2016-05" db="EMBL/GenBank/DDBJ databases">
        <authorList>
            <person name="Naeem R."/>
        </authorList>
    </citation>
    <scope>NUCLEOTIDE SEQUENCE [LARGE SCALE GENOMIC DNA]</scope>
</reference>
<evidence type="ECO:0000313" key="3">
    <source>
        <dbReference type="Proteomes" id="UP000078550"/>
    </source>
</evidence>
<sequence>MEVSGGAYTDIHLFAYTFVRGRRRWIPLNIGVSISRRYYIELERQKKKKKIAFIGMRDSSFQHGCSIGKRHVFPILMRKKDKV</sequence>
<name>A0A1A8ZWG6_PLAOA</name>
<dbReference type="EMBL" id="FLRD01000148">
    <property type="protein sequence ID" value="SBT47747.1"/>
    <property type="molecule type" value="Genomic_DNA"/>
</dbReference>